<evidence type="ECO:0000313" key="1">
    <source>
        <dbReference type="EMBL" id="MFC3106924.1"/>
    </source>
</evidence>
<organism evidence="1 2">
    <name type="scientific">Undibacterium arcticum</name>
    <dbReference type="NCBI Taxonomy" id="1762892"/>
    <lineage>
        <taxon>Bacteria</taxon>
        <taxon>Pseudomonadati</taxon>
        <taxon>Pseudomonadota</taxon>
        <taxon>Betaproteobacteria</taxon>
        <taxon>Burkholderiales</taxon>
        <taxon>Oxalobacteraceae</taxon>
        <taxon>Undibacterium</taxon>
    </lineage>
</organism>
<name>A0ABV7EW31_9BURK</name>
<dbReference type="EMBL" id="JBHRTP010000008">
    <property type="protein sequence ID" value="MFC3106924.1"/>
    <property type="molecule type" value="Genomic_DNA"/>
</dbReference>
<comment type="caution">
    <text evidence="1">The sequence shown here is derived from an EMBL/GenBank/DDBJ whole genome shotgun (WGS) entry which is preliminary data.</text>
</comment>
<evidence type="ECO:0000313" key="2">
    <source>
        <dbReference type="Proteomes" id="UP001595530"/>
    </source>
</evidence>
<accession>A0ABV7EW31</accession>
<sequence length="80" mass="8890">QGDISTLQEKGHFYLALTAYCRNLSIHRKSTSIALIFRQFAAIHGDIGSRCHTSANRKARRANTTGFTHLRLCSTAGLQE</sequence>
<protein>
    <submittedName>
        <fullName evidence="1">Uncharacterized protein</fullName>
    </submittedName>
</protein>
<dbReference type="RefSeq" id="WP_390330815.1">
    <property type="nucleotide sequence ID" value="NZ_JBHRTP010000008.1"/>
</dbReference>
<feature type="non-terminal residue" evidence="1">
    <location>
        <position position="1"/>
    </location>
</feature>
<keyword evidence="2" id="KW-1185">Reference proteome</keyword>
<proteinExistence type="predicted"/>
<reference evidence="2" key="1">
    <citation type="journal article" date="2019" name="Int. J. Syst. Evol. Microbiol.">
        <title>The Global Catalogue of Microorganisms (GCM) 10K type strain sequencing project: providing services to taxonomists for standard genome sequencing and annotation.</title>
        <authorList>
            <consortium name="The Broad Institute Genomics Platform"/>
            <consortium name="The Broad Institute Genome Sequencing Center for Infectious Disease"/>
            <person name="Wu L."/>
            <person name="Ma J."/>
        </authorList>
    </citation>
    <scope>NUCLEOTIDE SEQUENCE [LARGE SCALE GENOMIC DNA]</scope>
    <source>
        <strain evidence="2">KCTC 42986</strain>
    </source>
</reference>
<dbReference type="Proteomes" id="UP001595530">
    <property type="component" value="Unassembled WGS sequence"/>
</dbReference>
<gene>
    <name evidence="1" type="ORF">ACFOFO_02940</name>
</gene>